<dbReference type="EMBL" id="CAUWAG010000020">
    <property type="protein sequence ID" value="CAJ2513197.1"/>
    <property type="molecule type" value="Genomic_DNA"/>
</dbReference>
<dbReference type="AlphaFoldDB" id="A0AAI8VY51"/>
<evidence type="ECO:0000313" key="1">
    <source>
        <dbReference type="EMBL" id="CAJ2513197.1"/>
    </source>
</evidence>
<proteinExistence type="predicted"/>
<dbReference type="Proteomes" id="UP001295740">
    <property type="component" value="Unassembled WGS sequence"/>
</dbReference>
<keyword evidence="2" id="KW-1185">Reference proteome</keyword>
<reference evidence="1" key="1">
    <citation type="submission" date="2023-10" db="EMBL/GenBank/DDBJ databases">
        <authorList>
            <person name="Hackl T."/>
        </authorList>
    </citation>
    <scope>NUCLEOTIDE SEQUENCE</scope>
</reference>
<sequence length="375" mass="40988">MSQYESWKPLPDPDRPNCPYFPGFKAEIKSHSPPPPFGARYYDFKPRKSVSSELLKATTQSKHVLEHPPMNTTNQSKPLTASLTVFKSLSIGNAQGAQVVACHVTPEGGGASYTAAAKIFDALYYPFALTPSQGWLTPVYPSDVTYSADAEYSREAAVYECLQSKGQTGTFAPECYGSRTFDIPLTSGGVEFSRPVRLLLMEYLDGPCLKDLYSMNTCAPQCEVSYLDAFHYDESFHLEIAAQIMDGVARQNQVIHKRGGASFAKISSLCLDHCYRPALIWLAHLPALCTLGTPRRSCGVWQKIPVPRSNYSREIQWSAGGGIASSTNSADGCRTSGLRIVALLWRSGSLIGLVATGAPCTRPYKTELAAICAQW</sequence>
<accession>A0AAI8VY51</accession>
<protein>
    <submittedName>
        <fullName evidence="1">Uu.00g013160.m01.CDS01</fullName>
    </submittedName>
</protein>
<organism evidence="1 2">
    <name type="scientific">Anthostomella pinea</name>
    <dbReference type="NCBI Taxonomy" id="933095"/>
    <lineage>
        <taxon>Eukaryota</taxon>
        <taxon>Fungi</taxon>
        <taxon>Dikarya</taxon>
        <taxon>Ascomycota</taxon>
        <taxon>Pezizomycotina</taxon>
        <taxon>Sordariomycetes</taxon>
        <taxon>Xylariomycetidae</taxon>
        <taxon>Xylariales</taxon>
        <taxon>Xylariaceae</taxon>
        <taxon>Anthostomella</taxon>
    </lineage>
</organism>
<name>A0AAI8VY51_9PEZI</name>
<gene>
    <name evidence="1" type="ORF">KHLLAP_LOCUS13665</name>
</gene>
<evidence type="ECO:0000313" key="2">
    <source>
        <dbReference type="Proteomes" id="UP001295740"/>
    </source>
</evidence>
<comment type="caution">
    <text evidence="1">The sequence shown here is derived from an EMBL/GenBank/DDBJ whole genome shotgun (WGS) entry which is preliminary data.</text>
</comment>